<protein>
    <submittedName>
        <fullName evidence="4">Uncharacterized protein isoform X1</fullName>
    </submittedName>
</protein>
<evidence type="ECO:0000313" key="4">
    <source>
        <dbReference type="RefSeq" id="XP_071934189.1"/>
    </source>
</evidence>
<evidence type="ECO:0000313" key="3">
    <source>
        <dbReference type="Proteomes" id="UP001652660"/>
    </source>
</evidence>
<reference evidence="4" key="2">
    <citation type="submission" date="2025-08" db="UniProtKB">
        <authorList>
            <consortium name="RefSeq"/>
        </authorList>
    </citation>
    <scope>IDENTIFICATION</scope>
    <source>
        <tissue evidence="4">Leaves</tissue>
    </source>
</reference>
<dbReference type="PANTHER" id="PTHR46444:SF11">
    <property type="entry name" value="DCD DOMAIN-CONTAINING PROTEIN"/>
    <property type="match status" value="1"/>
</dbReference>
<reference evidence="3" key="1">
    <citation type="journal article" date="2025" name="Foods">
        <title>Unveiling the Microbial Signatures of Arabica Coffee Cherries: Insights into Ripeness Specific Diversity, Functional Traits, and Implications for Quality and Safety.</title>
        <authorList>
            <consortium name="RefSeq"/>
            <person name="Tenea G.N."/>
            <person name="Cifuentes V."/>
            <person name="Reyes P."/>
            <person name="Cevallos-Vallejos M."/>
        </authorList>
    </citation>
    <scope>NUCLEOTIDE SEQUENCE [LARGE SCALE GENOMIC DNA]</scope>
</reference>
<feature type="compositionally biased region" description="Basic and acidic residues" evidence="1">
    <location>
        <begin position="143"/>
        <end position="157"/>
    </location>
</feature>
<feature type="compositionally biased region" description="Basic and acidic residues" evidence="1">
    <location>
        <begin position="252"/>
        <end position="268"/>
    </location>
</feature>
<accession>A0ABM4WQX7</accession>
<evidence type="ECO:0000256" key="1">
    <source>
        <dbReference type="SAM" id="MobiDB-lite"/>
    </source>
</evidence>
<feature type="compositionally biased region" description="Acidic residues" evidence="1">
    <location>
        <begin position="91"/>
        <end position="105"/>
    </location>
</feature>
<feature type="region of interest" description="Disordered" evidence="1">
    <location>
        <begin position="91"/>
        <end position="170"/>
    </location>
</feature>
<gene>
    <name evidence="4" type="primary">LOC113722293</name>
</gene>
<proteinExistence type="predicted"/>
<feature type="compositionally biased region" description="Basic residues" evidence="1">
    <location>
        <begin position="238"/>
        <end position="251"/>
    </location>
</feature>
<dbReference type="InterPro" id="IPR013989">
    <property type="entry name" value="Dev_and_cell_death_domain"/>
</dbReference>
<dbReference type="GeneID" id="113722293"/>
<dbReference type="Pfam" id="PF10539">
    <property type="entry name" value="Dev_Cell_Death"/>
    <property type="match status" value="1"/>
</dbReference>
<feature type="region of interest" description="Disordered" evidence="1">
    <location>
        <begin position="226"/>
        <end position="276"/>
    </location>
</feature>
<dbReference type="PROSITE" id="PS51222">
    <property type="entry name" value="DCD"/>
    <property type="match status" value="1"/>
</dbReference>
<dbReference type="SMART" id="SM00767">
    <property type="entry name" value="DCD"/>
    <property type="match status" value="1"/>
</dbReference>
<dbReference type="RefSeq" id="XP_071934189.1">
    <property type="nucleotide sequence ID" value="XM_072078088.1"/>
</dbReference>
<evidence type="ECO:0000259" key="2">
    <source>
        <dbReference type="PROSITE" id="PS51222"/>
    </source>
</evidence>
<name>A0ABM4WQX7_COFAR</name>
<organism evidence="3 4">
    <name type="scientific">Coffea arabica</name>
    <name type="common">Arabian coffee</name>
    <dbReference type="NCBI Taxonomy" id="13443"/>
    <lineage>
        <taxon>Eukaryota</taxon>
        <taxon>Viridiplantae</taxon>
        <taxon>Streptophyta</taxon>
        <taxon>Embryophyta</taxon>
        <taxon>Tracheophyta</taxon>
        <taxon>Spermatophyta</taxon>
        <taxon>Magnoliopsida</taxon>
        <taxon>eudicotyledons</taxon>
        <taxon>Gunneridae</taxon>
        <taxon>Pentapetalae</taxon>
        <taxon>asterids</taxon>
        <taxon>lamiids</taxon>
        <taxon>Gentianales</taxon>
        <taxon>Rubiaceae</taxon>
        <taxon>Ixoroideae</taxon>
        <taxon>Gardenieae complex</taxon>
        <taxon>Bertiereae - Coffeeae clade</taxon>
        <taxon>Coffeeae</taxon>
        <taxon>Coffea</taxon>
    </lineage>
</organism>
<sequence>MPRSAYCFRGWRSSILPSEDNNNSTSHTYRLKMVHQESEVDVSTSNLSAEDNVAAETPLVGTELSNHPVGMDVMPTEIVPQSEHKVENTLDELENESKDEENVNEEEGKGEGLYDDEDEEDDDVDYDYDDNDDDALMEEGSEIENKENDICEVKDNNKSTTGEESENEEKECCSLAPKMKKAGNKNGRNKVVNEELGKLASKCEAKLEGGEHNVPFVREDGKNARAEIEEKGEGSANKKGKKSRKRNRRKVKEGNAEKVASKSKDKLKPSGKKKTLKKAASMGMIFMCSSKTKRDCYRYKVLGLPANKRDIVEKVYKGMRLFLYDVDLKLMYGIYKAAGPGGYNIEPKAFKSQFPSQVRFIVMEDCIPLAEDKFKKVIKENYFTRTKFDCQLKSEQVRKLCKLFVAVSKRPRSQGLDRGFKEKTYASIGQDRLRVLDIDEERRSALDEKRQYPRIHQREVIASPLDPVHRFAPLRPPAAAPLYAYDRSTERDAYRQNLLSEHRDSYRRRLLESRDAYRWEPYGQPLLDSRDSYRRERSRQSPLQSPDVYREDTLLDHRENHGWDGVVEHLNPRPLKLEARHRDDIAMDDPYILYRERQLYRDPVYIQNLSPERDCYLPVGRRYRYRSREDPLTEYRSTRSFTRARYRY</sequence>
<feature type="domain" description="DCD" evidence="2">
    <location>
        <begin position="279"/>
        <end position="406"/>
    </location>
</feature>
<dbReference type="Proteomes" id="UP001652660">
    <property type="component" value="Chromosome 1c"/>
</dbReference>
<keyword evidence="3" id="KW-1185">Reference proteome</keyword>
<feature type="compositionally biased region" description="Acidic residues" evidence="1">
    <location>
        <begin position="113"/>
        <end position="142"/>
    </location>
</feature>
<dbReference type="PANTHER" id="PTHR46444">
    <property type="entry name" value="DCD (DEVELOPMENT AND CELL DEATH) DOMAIN PROTEIN-RELATED"/>
    <property type="match status" value="1"/>
</dbReference>